<dbReference type="InterPro" id="IPR041847">
    <property type="entry name" value="C2_cPLA2"/>
</dbReference>
<dbReference type="SMART" id="SM00239">
    <property type="entry name" value="C2"/>
    <property type="match status" value="2"/>
</dbReference>
<dbReference type="OrthoDB" id="419768at2759"/>
<evidence type="ECO:0000313" key="16">
    <source>
        <dbReference type="EMBL" id="OPJ82977.1"/>
    </source>
</evidence>
<protein>
    <recommendedName>
        <fullName evidence="4 13">Phospholipase A2</fullName>
        <ecNumber evidence="4 13">3.1.1.4</ecNumber>
    </recommendedName>
</protein>
<dbReference type="EC" id="3.1.1.4" evidence="4 13"/>
<keyword evidence="9 12" id="KW-0442">Lipid degradation</keyword>
<evidence type="ECO:0000259" key="15">
    <source>
        <dbReference type="PROSITE" id="PS51210"/>
    </source>
</evidence>
<evidence type="ECO:0000256" key="10">
    <source>
        <dbReference type="ARBA" id="ARBA00023098"/>
    </source>
</evidence>
<dbReference type="CDD" id="cd04036">
    <property type="entry name" value="C2_cPLA2"/>
    <property type="match status" value="2"/>
</dbReference>
<keyword evidence="5 13" id="KW-0963">Cytoplasm</keyword>
<dbReference type="CDD" id="cd07201">
    <property type="entry name" value="cPLA2_Grp-IVB-IVD-IVE-IVF"/>
    <property type="match status" value="1"/>
</dbReference>
<feature type="domain" description="PLA2c" evidence="15">
    <location>
        <begin position="719"/>
        <end position="1257"/>
    </location>
</feature>
<dbReference type="GO" id="GO:0046475">
    <property type="term" value="P:glycerophospholipid catabolic process"/>
    <property type="evidence" value="ECO:0007669"/>
    <property type="project" value="TreeGrafter"/>
</dbReference>
<dbReference type="FunFam" id="3.40.1090.10:FF:000002">
    <property type="entry name" value="Phospholipase A2"/>
    <property type="match status" value="2"/>
</dbReference>
<evidence type="ECO:0000256" key="2">
    <source>
        <dbReference type="ARBA" id="ARBA00004170"/>
    </source>
</evidence>
<dbReference type="InterPro" id="IPR035892">
    <property type="entry name" value="C2_domain_sf"/>
</dbReference>
<dbReference type="GO" id="GO:0016020">
    <property type="term" value="C:membrane"/>
    <property type="evidence" value="ECO:0007669"/>
    <property type="project" value="UniProtKB-SubCell"/>
</dbReference>
<dbReference type="GO" id="GO:0005829">
    <property type="term" value="C:cytosol"/>
    <property type="evidence" value="ECO:0007669"/>
    <property type="project" value="UniProtKB-SubCell"/>
</dbReference>
<evidence type="ECO:0000256" key="11">
    <source>
        <dbReference type="ARBA" id="ARBA00023136"/>
    </source>
</evidence>
<evidence type="ECO:0000256" key="9">
    <source>
        <dbReference type="ARBA" id="ARBA00022963"/>
    </source>
</evidence>
<dbReference type="AlphaFoldDB" id="A0A1V4KGL3"/>
<evidence type="ECO:0000256" key="1">
    <source>
        <dbReference type="ARBA" id="ARBA00001913"/>
    </source>
</evidence>
<evidence type="ECO:0000259" key="14">
    <source>
        <dbReference type="PROSITE" id="PS50004"/>
    </source>
</evidence>
<dbReference type="InterPro" id="IPR002642">
    <property type="entry name" value="LysoPLipase_cat_dom"/>
</dbReference>
<dbReference type="GO" id="GO:0005544">
    <property type="term" value="F:calcium-dependent phospholipid binding"/>
    <property type="evidence" value="ECO:0007669"/>
    <property type="project" value="TreeGrafter"/>
</dbReference>
<dbReference type="PROSITE" id="PS50004">
    <property type="entry name" value="C2"/>
    <property type="match status" value="2"/>
</dbReference>
<feature type="domain" description="C2" evidence="14">
    <location>
        <begin position="1"/>
        <end position="94"/>
    </location>
</feature>
<dbReference type="InterPro" id="IPR016035">
    <property type="entry name" value="Acyl_Trfase/lysoPLipase"/>
</dbReference>
<dbReference type="Pfam" id="PF18695">
    <property type="entry name" value="cPLA2_C2"/>
    <property type="match status" value="1"/>
</dbReference>
<keyword evidence="11" id="KW-0472">Membrane</keyword>
<dbReference type="EMBL" id="LSYS01003385">
    <property type="protein sequence ID" value="OPJ82977.1"/>
    <property type="molecule type" value="Genomic_DNA"/>
</dbReference>
<accession>A0A1V4KGL3</accession>
<evidence type="ECO:0000256" key="3">
    <source>
        <dbReference type="ARBA" id="ARBA00004514"/>
    </source>
</evidence>
<dbReference type="PANTHER" id="PTHR10728">
    <property type="entry name" value="CYTOSOLIC PHOSPHOLIPASE A2"/>
    <property type="match status" value="1"/>
</dbReference>
<feature type="domain" description="PLA2c" evidence="15">
    <location>
        <begin position="143"/>
        <end position="451"/>
    </location>
</feature>
<dbReference type="Proteomes" id="UP000190648">
    <property type="component" value="Unassembled WGS sequence"/>
</dbReference>
<evidence type="ECO:0000256" key="4">
    <source>
        <dbReference type="ARBA" id="ARBA00013278"/>
    </source>
</evidence>
<feature type="domain" description="C2" evidence="14">
    <location>
        <begin position="448"/>
        <end position="577"/>
    </location>
</feature>
<dbReference type="Gene3D" id="2.60.40.150">
    <property type="entry name" value="C2 domain"/>
    <property type="match status" value="1"/>
</dbReference>
<comment type="cofactor">
    <cofactor evidence="1">
        <name>Ca(2+)</name>
        <dbReference type="ChEBI" id="CHEBI:29108"/>
    </cofactor>
</comment>
<dbReference type="SUPFAM" id="SSF49562">
    <property type="entry name" value="C2 domain (Calcium/lipid-binding domain, CaLB)"/>
    <property type="match status" value="2"/>
</dbReference>
<name>A0A1V4KGL3_PATFA</name>
<comment type="subcellular location">
    <subcellularLocation>
        <location evidence="3">Cytoplasm</location>
        <location evidence="3">Cytosol</location>
    </subcellularLocation>
    <subcellularLocation>
        <location evidence="2">Membrane</location>
        <topology evidence="2">Peripheral membrane protein</topology>
    </subcellularLocation>
</comment>
<proteinExistence type="predicted"/>
<evidence type="ECO:0000256" key="8">
    <source>
        <dbReference type="ARBA" id="ARBA00022837"/>
    </source>
</evidence>
<keyword evidence="6 13" id="KW-0479">Metal-binding</keyword>
<dbReference type="SUPFAM" id="SSF52151">
    <property type="entry name" value="FabD/lysophospholipase-like"/>
    <property type="match status" value="2"/>
</dbReference>
<dbReference type="STRING" id="372326.A0A1V4KGL3"/>
<organism evidence="16 17">
    <name type="scientific">Patagioenas fasciata monilis</name>
    <dbReference type="NCBI Taxonomy" id="372326"/>
    <lineage>
        <taxon>Eukaryota</taxon>
        <taxon>Metazoa</taxon>
        <taxon>Chordata</taxon>
        <taxon>Craniata</taxon>
        <taxon>Vertebrata</taxon>
        <taxon>Euteleostomi</taxon>
        <taxon>Archelosauria</taxon>
        <taxon>Archosauria</taxon>
        <taxon>Dinosauria</taxon>
        <taxon>Saurischia</taxon>
        <taxon>Theropoda</taxon>
        <taxon>Coelurosauria</taxon>
        <taxon>Aves</taxon>
        <taxon>Neognathae</taxon>
        <taxon>Neoaves</taxon>
        <taxon>Columbimorphae</taxon>
        <taxon>Columbiformes</taxon>
        <taxon>Columbidae</taxon>
        <taxon>Patagioenas</taxon>
    </lineage>
</organism>
<dbReference type="InterPro" id="IPR040723">
    <property type="entry name" value="cPLA2_C2"/>
</dbReference>
<keyword evidence="7 12" id="KW-0378">Hydrolase</keyword>
<sequence length="1257" mass="144364">MRNLRKADLLTLTDCYVKLWLPTASRQEARTRTVRNCSNPVWNETFHFVIQSEVKNILELTVCDEDTFTPDDQLLTVRFDVAKIQPGEKVQLNFKLNPEHGSTSRNMDVTNPLAVPLPPLDLGKEVTVMRGESYEVSVKEEDGCKNLDLRLGFDLCAEEQDFICKRKKVVAAALKNVLQLDEDLEEDEVPVVAVMTTGGGIRSVTSLFGSLLGLQELGVLDCVSYISGLSATTWTMAKLYEDANWSQKDLRDPICDIRRNVTKSKLQCFSLDRMKYYEEELCERKEEGHKLSFADFWGLFIESMLHEQESTHKLSDQQLAVNQGQNPLPIYLSLNVKDDFSTLDFKEWVEFTPYEVGFLKYGAFVHSEDFGSEFFMGHLMKKIPESRICFLEGTWSNIFSQSFMDAVYLSGHSEDFWHRWTRDTANDIEEHPALPKKPHEQTTSLSIPKGFLSNALREMMTGRLVVSTYHNFLKGLQLHNKYLENERFCMWKVTLSDCYVTLWLPTASTEKVRTRTIKNSKNPVWNEAFCYKVDRRIKNVLELKVCDEDTMSRDDELCTVLFDIDKLTVGRTVRVKFQLNPQAREELEVEFTLQNTLDYPDSIITNGVLVARDIYCLEVRVDTGKLKQQSTSQKLTFTVKGSHEGSQTISLDSEPSLRIIVFHCVINDQTRLDITLSEELVDETENSRVLSFPLNSLPLQKEIIVEEDQSFHLCLTARKCSGDLDVRLGFSLCKEEQDFLRKRKKYVAAALKKILHLEEDLKEHEVPVVAITTTGGGTRSLTAMYGSLLGLQKLNLLDCISYIGGLSGTTWTMANLYEDANWSQKYLEDAINEARKQVTKSKICCFSLDCLKYYYNDLMERTKEGHNTSFIDLWGLVIESMLHDKKDEHRLSDQRQAVDNGQNPLPIYVAINLKSNYSAQAFREWLEFTPYEVGHLKYGASIRAEDFGSKFFMGRLVKRLSETRICYMQGMWSSIFSIDVMYVWNLATDSEDFWCRWTRDRVQDIDEEPLLSMNPYEIDTCLLTPSSILSSALRDVLTGRPTIAQYPNFIRGFQMHSKYLESEGFSTWKDTVIDSFPNKLMETANDDLSLVDTGFFINTSYPPLLRSKREVDVILHLNYSGGSQTLPLDQIAKYFSGQGIPFPKIEISEEDRENLKECYVFEDADSPQAPTVLFFPLVNDTFKKYKAPGVERTPEEMDEGKVDVCSVLSPFTTREVCFSENNFDKLVKLTDYNVLNNEKLIIRALSLAVARRRQRNY</sequence>
<gene>
    <name evidence="16" type="ORF">AV530_010426</name>
</gene>
<evidence type="ECO:0000256" key="5">
    <source>
        <dbReference type="ARBA" id="ARBA00022490"/>
    </source>
</evidence>
<evidence type="ECO:0000313" key="17">
    <source>
        <dbReference type="Proteomes" id="UP000190648"/>
    </source>
</evidence>
<comment type="domain">
    <text evidence="13">The N-terminal C2 domain associates with lipid membranes upon calcium binding.</text>
</comment>
<evidence type="ECO:0000256" key="6">
    <source>
        <dbReference type="ARBA" id="ARBA00022723"/>
    </source>
</evidence>
<dbReference type="InterPro" id="IPR000008">
    <property type="entry name" value="C2_dom"/>
</dbReference>
<evidence type="ECO:0000256" key="13">
    <source>
        <dbReference type="RuleBase" id="RU362102"/>
    </source>
</evidence>
<keyword evidence="17" id="KW-1185">Reference proteome</keyword>
<reference evidence="16 17" key="1">
    <citation type="submission" date="2016-02" db="EMBL/GenBank/DDBJ databases">
        <title>Band-tailed pigeon sequencing and assembly.</title>
        <authorList>
            <person name="Soares A.E."/>
            <person name="Novak B.J."/>
            <person name="Rice E.S."/>
            <person name="O'Connell B."/>
            <person name="Chang D."/>
            <person name="Weber S."/>
            <person name="Shapiro B."/>
        </authorList>
    </citation>
    <scope>NUCLEOTIDE SEQUENCE [LARGE SCALE GENOMIC DNA]</scope>
    <source>
        <strain evidence="16">BTP2013</strain>
        <tissue evidence="16">Blood</tissue>
    </source>
</reference>
<dbReference type="Gene3D" id="3.40.1090.10">
    <property type="entry name" value="Cytosolic phospholipase A2 catalytic domain"/>
    <property type="match status" value="2"/>
</dbReference>
<dbReference type="GO" id="GO:0005509">
    <property type="term" value="F:calcium ion binding"/>
    <property type="evidence" value="ECO:0007669"/>
    <property type="project" value="InterPro"/>
</dbReference>
<comment type="catalytic activity">
    <reaction evidence="13">
        <text>a 1,2-diacyl-sn-glycero-3-phosphocholine + H2O = a 1-acyl-sn-glycero-3-phosphocholine + a fatty acid + H(+)</text>
        <dbReference type="Rhea" id="RHEA:15801"/>
        <dbReference type="ChEBI" id="CHEBI:15377"/>
        <dbReference type="ChEBI" id="CHEBI:15378"/>
        <dbReference type="ChEBI" id="CHEBI:28868"/>
        <dbReference type="ChEBI" id="CHEBI:57643"/>
        <dbReference type="ChEBI" id="CHEBI:58168"/>
        <dbReference type="EC" id="3.1.1.4"/>
    </reaction>
</comment>
<comment type="caution">
    <text evidence="16">The sequence shown here is derived from an EMBL/GenBank/DDBJ whole genome shotgun (WGS) entry which is preliminary data.</text>
</comment>
<dbReference type="PANTHER" id="PTHR10728:SF24">
    <property type="entry name" value="CYTOSOLIC PHOSPHOLIPASE A2 EPSILON"/>
    <property type="match status" value="1"/>
</dbReference>
<dbReference type="SMART" id="SM00022">
    <property type="entry name" value="PLAc"/>
    <property type="match status" value="1"/>
</dbReference>
<dbReference type="GO" id="GO:0047498">
    <property type="term" value="F:calcium-dependent phospholipase A2 activity"/>
    <property type="evidence" value="ECO:0007669"/>
    <property type="project" value="TreeGrafter"/>
</dbReference>
<evidence type="ECO:0000256" key="7">
    <source>
        <dbReference type="ARBA" id="ARBA00022801"/>
    </source>
</evidence>
<dbReference type="Pfam" id="PF00168">
    <property type="entry name" value="C2"/>
    <property type="match status" value="2"/>
</dbReference>
<evidence type="ECO:0000256" key="12">
    <source>
        <dbReference type="PROSITE-ProRule" id="PRU00555"/>
    </source>
</evidence>
<keyword evidence="10 12" id="KW-0443">Lipid metabolism</keyword>
<keyword evidence="8 13" id="KW-0106">Calcium</keyword>
<dbReference type="Pfam" id="PF01735">
    <property type="entry name" value="PLA2_B"/>
    <property type="match status" value="2"/>
</dbReference>
<dbReference type="FunFam" id="2.60.40.150:FF:000030">
    <property type="entry name" value="Phospholipase A2"/>
    <property type="match status" value="2"/>
</dbReference>
<dbReference type="PROSITE" id="PS51210">
    <property type="entry name" value="PLA2C"/>
    <property type="match status" value="2"/>
</dbReference>